<dbReference type="AlphaFoldDB" id="A0AAW2VWK7"/>
<dbReference type="EMBL" id="JACGWN010000009">
    <property type="protein sequence ID" value="KAL0433533.1"/>
    <property type="molecule type" value="Genomic_DNA"/>
</dbReference>
<accession>A0AAW2VWK7</accession>
<name>A0AAW2VWK7_9LAMI</name>
<reference evidence="1" key="1">
    <citation type="submission" date="2020-06" db="EMBL/GenBank/DDBJ databases">
        <authorList>
            <person name="Li T."/>
            <person name="Hu X."/>
            <person name="Zhang T."/>
            <person name="Song X."/>
            <person name="Zhang H."/>
            <person name="Dai N."/>
            <person name="Sheng W."/>
            <person name="Hou X."/>
            <person name="Wei L."/>
        </authorList>
    </citation>
    <scope>NUCLEOTIDE SEQUENCE</scope>
    <source>
        <strain evidence="1">KEN1</strain>
        <tissue evidence="1">Leaf</tissue>
    </source>
</reference>
<proteinExistence type="predicted"/>
<comment type="caution">
    <text evidence="1">The sequence shown here is derived from an EMBL/GenBank/DDBJ whole genome shotgun (WGS) entry which is preliminary data.</text>
</comment>
<sequence length="502" mass="56094">MDFEDCTEPFPSIVIRSGKDKLKATRYMLDPRSNVSSQIKVLLLKSSLHDVKVDTECILPNHHLAAIGTSWRTHQSKYDECPLRTLYIPPLEKYPSLCGTFVDFAACLYVESLWKVVPSSKNLLGDETCKPSVPRSCKYLLLAYHHLPKDSNGVLISDLVGFWFKGPLRYATPPIRSSRKRVHELKFSRNPSGDVDASNLPRSKDHDEPFTILQIPENIRDGTYVAAFLSCWLCSFVFQHNKAGKEHASTFKVASRMAYDGEICAGEHGQAFEPTEVRDLFHRINPLRLMNVFHHQGPCLVVDDANISNTFKDLFVAFRSSYLTLRIGVESIVKAYSPHFGHQFWFLPRHPREFEEGDFDLQLEETWTTLAVLYFIGRLSSSYLPVVATSKMIHNVLIDTRVTALSGENDVISALSISNGQLSNPQPLEKLAGLEKGVPVTLEDSIGSVNGISAFDLPKVDGVLNGDLQPISKNDHPSVETPSNYGKITSSGGCFGEAEEDF</sequence>
<organism evidence="1">
    <name type="scientific">Sesamum latifolium</name>
    <dbReference type="NCBI Taxonomy" id="2727402"/>
    <lineage>
        <taxon>Eukaryota</taxon>
        <taxon>Viridiplantae</taxon>
        <taxon>Streptophyta</taxon>
        <taxon>Embryophyta</taxon>
        <taxon>Tracheophyta</taxon>
        <taxon>Spermatophyta</taxon>
        <taxon>Magnoliopsida</taxon>
        <taxon>eudicotyledons</taxon>
        <taxon>Gunneridae</taxon>
        <taxon>Pentapetalae</taxon>
        <taxon>asterids</taxon>
        <taxon>lamiids</taxon>
        <taxon>Lamiales</taxon>
        <taxon>Pedaliaceae</taxon>
        <taxon>Sesamum</taxon>
    </lineage>
</organism>
<protein>
    <submittedName>
        <fullName evidence="1">Uncharacterized protein</fullName>
    </submittedName>
</protein>
<reference evidence="1" key="2">
    <citation type="journal article" date="2024" name="Plant">
        <title>Genomic evolution and insights into agronomic trait innovations of Sesamum species.</title>
        <authorList>
            <person name="Miao H."/>
            <person name="Wang L."/>
            <person name="Qu L."/>
            <person name="Liu H."/>
            <person name="Sun Y."/>
            <person name="Le M."/>
            <person name="Wang Q."/>
            <person name="Wei S."/>
            <person name="Zheng Y."/>
            <person name="Lin W."/>
            <person name="Duan Y."/>
            <person name="Cao H."/>
            <person name="Xiong S."/>
            <person name="Wang X."/>
            <person name="Wei L."/>
            <person name="Li C."/>
            <person name="Ma Q."/>
            <person name="Ju M."/>
            <person name="Zhao R."/>
            <person name="Li G."/>
            <person name="Mu C."/>
            <person name="Tian Q."/>
            <person name="Mei H."/>
            <person name="Zhang T."/>
            <person name="Gao T."/>
            <person name="Zhang H."/>
        </authorList>
    </citation>
    <scope>NUCLEOTIDE SEQUENCE</scope>
    <source>
        <strain evidence="1">KEN1</strain>
    </source>
</reference>
<evidence type="ECO:0000313" key="1">
    <source>
        <dbReference type="EMBL" id="KAL0433533.1"/>
    </source>
</evidence>
<gene>
    <name evidence="1" type="ORF">Slati_2687600</name>
</gene>